<keyword evidence="2" id="KW-1185">Reference proteome</keyword>
<comment type="caution">
    <text evidence="1">The sequence shown here is derived from an EMBL/GenBank/DDBJ whole genome shotgun (WGS) entry which is preliminary data.</text>
</comment>
<name>A0ACC0WAJ1_9STRA</name>
<proteinExistence type="predicted"/>
<dbReference type="Proteomes" id="UP001163321">
    <property type="component" value="Chromosome 3"/>
</dbReference>
<gene>
    <name evidence="1" type="ORF">PsorP6_007503</name>
</gene>
<sequence length="130" mass="14681">MKWRTPKCQSGHAGRKIKLVNAVSSNGDAHRNGGDIHSLLSNEPSARKDPVRCLHEPYDRHRANDLRVKCYRRGIRPIKKGPDANDNKNGYIQLLRQIDASIQNLQGRDETGTTRVRAAIMGMKSRSLRI</sequence>
<reference evidence="1 2" key="1">
    <citation type="journal article" date="2022" name="bioRxiv">
        <title>The genome of the oomycete Peronosclerospora sorghi, a cosmopolitan pathogen of maize and sorghum, is inflated with dispersed pseudogenes.</title>
        <authorList>
            <person name="Fletcher K."/>
            <person name="Martin F."/>
            <person name="Isakeit T."/>
            <person name="Cavanaugh K."/>
            <person name="Magill C."/>
            <person name="Michelmore R."/>
        </authorList>
    </citation>
    <scope>NUCLEOTIDE SEQUENCE [LARGE SCALE GENOMIC DNA]</scope>
    <source>
        <strain evidence="1">P6</strain>
    </source>
</reference>
<evidence type="ECO:0000313" key="2">
    <source>
        <dbReference type="Proteomes" id="UP001163321"/>
    </source>
</evidence>
<protein>
    <submittedName>
        <fullName evidence="1">Uncharacterized protein</fullName>
    </submittedName>
</protein>
<organism evidence="1 2">
    <name type="scientific">Peronosclerospora sorghi</name>
    <dbReference type="NCBI Taxonomy" id="230839"/>
    <lineage>
        <taxon>Eukaryota</taxon>
        <taxon>Sar</taxon>
        <taxon>Stramenopiles</taxon>
        <taxon>Oomycota</taxon>
        <taxon>Peronosporomycetes</taxon>
        <taxon>Peronosporales</taxon>
        <taxon>Peronosporaceae</taxon>
        <taxon>Peronosclerospora</taxon>
    </lineage>
</organism>
<evidence type="ECO:0000313" key="1">
    <source>
        <dbReference type="EMBL" id="KAI9915850.1"/>
    </source>
</evidence>
<accession>A0ACC0WAJ1</accession>
<dbReference type="EMBL" id="CM047582">
    <property type="protein sequence ID" value="KAI9915850.1"/>
    <property type="molecule type" value="Genomic_DNA"/>
</dbReference>